<dbReference type="GO" id="GO:0015740">
    <property type="term" value="P:C4-dicarboxylate transport"/>
    <property type="evidence" value="ECO:0007669"/>
    <property type="project" value="TreeGrafter"/>
</dbReference>
<evidence type="ECO:0000256" key="5">
    <source>
        <dbReference type="ARBA" id="ARBA00022692"/>
    </source>
</evidence>
<feature type="transmembrane region" description="Helical" evidence="9">
    <location>
        <begin position="127"/>
        <end position="148"/>
    </location>
</feature>
<dbReference type="PANTHER" id="PTHR35011:SF2">
    <property type="entry name" value="2,3-DIKETO-L-GULONATE TRAP TRANSPORTER SMALL PERMEASE PROTEIN YIAM"/>
    <property type="match status" value="1"/>
</dbReference>
<reference evidence="12 13" key="1">
    <citation type="submission" date="2016-10" db="EMBL/GenBank/DDBJ databases">
        <authorList>
            <person name="de Groot N.N."/>
        </authorList>
    </citation>
    <scope>NUCLEOTIDE SEQUENCE [LARGE SCALE GENOMIC DNA]</scope>
    <source>
        <strain evidence="12 13">DSM 5885</strain>
    </source>
</reference>
<evidence type="ECO:0000256" key="2">
    <source>
        <dbReference type="ARBA" id="ARBA00022448"/>
    </source>
</evidence>
<evidence type="ECO:0000256" key="9">
    <source>
        <dbReference type="RuleBase" id="RU369079"/>
    </source>
</evidence>
<sequence length="191" mass="21532">MKQIVDGYFRLLKFLVFLCLASMVVLVFGNVVLRYVFSSGITFSEEFSRWLFVWLTFFGAIIAMRDHAHLGMDSVVSRLPVWGKKLCYVVSHLLMLLCCVMLLKGGWVQTVINMETEAAATGLPVSLFYGIILIFGVSAMAILLYDLYMMLSGQTRDDDLIQIKESEEELELDDYETTTDDTHAAGAAKKD</sequence>
<evidence type="ECO:0000256" key="10">
    <source>
        <dbReference type="SAM" id="MobiDB-lite"/>
    </source>
</evidence>
<evidence type="ECO:0000256" key="8">
    <source>
        <dbReference type="ARBA" id="ARBA00038436"/>
    </source>
</evidence>
<dbReference type="PANTHER" id="PTHR35011">
    <property type="entry name" value="2,3-DIKETO-L-GULONATE TRAP TRANSPORTER SMALL PERMEASE PROTEIN YIAM"/>
    <property type="match status" value="1"/>
</dbReference>
<accession>A0A1G8NTK5</accession>
<gene>
    <name evidence="12" type="ORF">SAMN05660652_04109</name>
</gene>
<evidence type="ECO:0000313" key="12">
    <source>
        <dbReference type="EMBL" id="SDI83515.1"/>
    </source>
</evidence>
<evidence type="ECO:0000256" key="6">
    <source>
        <dbReference type="ARBA" id="ARBA00022989"/>
    </source>
</evidence>
<feature type="transmembrane region" description="Helical" evidence="9">
    <location>
        <begin position="86"/>
        <end position="107"/>
    </location>
</feature>
<dbReference type="AlphaFoldDB" id="A0A1G8NTK5"/>
<comment type="function">
    <text evidence="9">Part of the tripartite ATP-independent periplasmic (TRAP) transport system.</text>
</comment>
<organism evidence="12 13">
    <name type="scientific">Propionivibrio dicarboxylicus</name>
    <dbReference type="NCBI Taxonomy" id="83767"/>
    <lineage>
        <taxon>Bacteria</taxon>
        <taxon>Pseudomonadati</taxon>
        <taxon>Pseudomonadota</taxon>
        <taxon>Betaproteobacteria</taxon>
        <taxon>Rhodocyclales</taxon>
        <taxon>Rhodocyclaceae</taxon>
        <taxon>Propionivibrio</taxon>
    </lineage>
</organism>
<protein>
    <recommendedName>
        <fullName evidence="9">TRAP transporter small permease protein</fullName>
    </recommendedName>
</protein>
<name>A0A1G8NTK5_9RHOO</name>
<evidence type="ECO:0000256" key="3">
    <source>
        <dbReference type="ARBA" id="ARBA00022475"/>
    </source>
</evidence>
<keyword evidence="2 9" id="KW-0813">Transport</keyword>
<dbReference type="GO" id="GO:0005886">
    <property type="term" value="C:plasma membrane"/>
    <property type="evidence" value="ECO:0007669"/>
    <property type="project" value="UniProtKB-SubCell"/>
</dbReference>
<keyword evidence="7 9" id="KW-0472">Membrane</keyword>
<evidence type="ECO:0000256" key="1">
    <source>
        <dbReference type="ARBA" id="ARBA00004429"/>
    </source>
</evidence>
<keyword evidence="5 9" id="KW-0812">Transmembrane</keyword>
<proteinExistence type="inferred from homology"/>
<dbReference type="EMBL" id="FNCY01000035">
    <property type="protein sequence ID" value="SDI83515.1"/>
    <property type="molecule type" value="Genomic_DNA"/>
</dbReference>
<keyword evidence="6 9" id="KW-1133">Transmembrane helix</keyword>
<dbReference type="Proteomes" id="UP000198607">
    <property type="component" value="Unassembled WGS sequence"/>
</dbReference>
<keyword evidence="3" id="KW-1003">Cell membrane</keyword>
<evidence type="ECO:0000256" key="4">
    <source>
        <dbReference type="ARBA" id="ARBA00022519"/>
    </source>
</evidence>
<keyword evidence="13" id="KW-1185">Reference proteome</keyword>
<dbReference type="OrthoDB" id="9791324at2"/>
<feature type="transmembrane region" description="Helical" evidence="9">
    <location>
        <begin position="47"/>
        <end position="65"/>
    </location>
</feature>
<feature type="compositionally biased region" description="Basic and acidic residues" evidence="10">
    <location>
        <begin position="180"/>
        <end position="191"/>
    </location>
</feature>
<feature type="domain" description="Tripartite ATP-independent periplasmic transporters DctQ component" evidence="11">
    <location>
        <begin position="23"/>
        <end position="149"/>
    </location>
</feature>
<dbReference type="RefSeq" id="WP_091940701.1">
    <property type="nucleotide sequence ID" value="NZ_FNCY01000035.1"/>
</dbReference>
<comment type="similarity">
    <text evidence="8 9">Belongs to the TRAP transporter small permease family.</text>
</comment>
<comment type="subcellular location">
    <subcellularLocation>
        <location evidence="1 9">Cell inner membrane</location>
        <topology evidence="1 9">Multi-pass membrane protein</topology>
    </subcellularLocation>
</comment>
<dbReference type="InterPro" id="IPR007387">
    <property type="entry name" value="TRAP_DctQ"/>
</dbReference>
<dbReference type="Pfam" id="PF04290">
    <property type="entry name" value="DctQ"/>
    <property type="match status" value="1"/>
</dbReference>
<keyword evidence="4 9" id="KW-0997">Cell inner membrane</keyword>
<feature type="region of interest" description="Disordered" evidence="10">
    <location>
        <begin position="171"/>
        <end position="191"/>
    </location>
</feature>
<evidence type="ECO:0000259" key="11">
    <source>
        <dbReference type="Pfam" id="PF04290"/>
    </source>
</evidence>
<feature type="transmembrane region" description="Helical" evidence="9">
    <location>
        <begin position="12"/>
        <end position="35"/>
    </location>
</feature>
<dbReference type="InterPro" id="IPR055348">
    <property type="entry name" value="DctQ"/>
</dbReference>
<evidence type="ECO:0000256" key="7">
    <source>
        <dbReference type="ARBA" id="ARBA00023136"/>
    </source>
</evidence>
<evidence type="ECO:0000313" key="13">
    <source>
        <dbReference type="Proteomes" id="UP000198607"/>
    </source>
</evidence>
<comment type="subunit">
    <text evidence="9">The complex comprises the extracytoplasmic solute receptor protein and the two transmembrane proteins.</text>
</comment>
<dbReference type="GO" id="GO:0022857">
    <property type="term" value="F:transmembrane transporter activity"/>
    <property type="evidence" value="ECO:0007669"/>
    <property type="project" value="UniProtKB-UniRule"/>
</dbReference>
<dbReference type="STRING" id="83767.SAMN05660652_04109"/>